<dbReference type="PANTHER" id="PTHR24260:SF145">
    <property type="entry name" value="FI17609P1-RELATED"/>
    <property type="match status" value="1"/>
</dbReference>
<comment type="caution">
    <text evidence="3">The sequence shown here is derived from an EMBL/GenBank/DDBJ whole genome shotgun (WGS) entry which is preliminary data.</text>
</comment>
<dbReference type="Pfam" id="PF00089">
    <property type="entry name" value="Trypsin"/>
    <property type="match status" value="1"/>
</dbReference>
<dbReference type="InterPro" id="IPR009003">
    <property type="entry name" value="Peptidase_S1_PA"/>
</dbReference>
<organism evidence="3 4">
    <name type="scientific">Penaeus vannamei</name>
    <name type="common">Whiteleg shrimp</name>
    <name type="synonym">Litopenaeus vannamei</name>
    <dbReference type="NCBI Taxonomy" id="6689"/>
    <lineage>
        <taxon>Eukaryota</taxon>
        <taxon>Metazoa</taxon>
        <taxon>Ecdysozoa</taxon>
        <taxon>Arthropoda</taxon>
        <taxon>Crustacea</taxon>
        <taxon>Multicrustacea</taxon>
        <taxon>Malacostraca</taxon>
        <taxon>Eumalacostraca</taxon>
        <taxon>Eucarida</taxon>
        <taxon>Decapoda</taxon>
        <taxon>Dendrobranchiata</taxon>
        <taxon>Penaeoidea</taxon>
        <taxon>Penaeidae</taxon>
        <taxon>Penaeus</taxon>
    </lineage>
</organism>
<dbReference type="PROSITE" id="PS50240">
    <property type="entry name" value="TRYPSIN_DOM"/>
    <property type="match status" value="1"/>
</dbReference>
<dbReference type="PROSITE" id="PS00134">
    <property type="entry name" value="TRYPSIN_HIS"/>
    <property type="match status" value="1"/>
</dbReference>
<dbReference type="InterPro" id="IPR043504">
    <property type="entry name" value="Peptidase_S1_PA_chymotrypsin"/>
</dbReference>
<dbReference type="InterPro" id="IPR018114">
    <property type="entry name" value="TRYPSIN_HIS"/>
</dbReference>
<evidence type="ECO:0000259" key="2">
    <source>
        <dbReference type="PROSITE" id="PS50240"/>
    </source>
</evidence>
<dbReference type="Gene3D" id="2.40.10.10">
    <property type="entry name" value="Trypsin-like serine proteases"/>
    <property type="match status" value="1"/>
</dbReference>
<evidence type="ECO:0000256" key="1">
    <source>
        <dbReference type="SAM" id="SignalP"/>
    </source>
</evidence>
<evidence type="ECO:0000313" key="4">
    <source>
        <dbReference type="Proteomes" id="UP000283509"/>
    </source>
</evidence>
<dbReference type="AlphaFoldDB" id="A0A423T0R6"/>
<dbReference type="GO" id="GO:0004252">
    <property type="term" value="F:serine-type endopeptidase activity"/>
    <property type="evidence" value="ECO:0007669"/>
    <property type="project" value="InterPro"/>
</dbReference>
<keyword evidence="3" id="KW-0645">Protease</keyword>
<dbReference type="InterPro" id="IPR001254">
    <property type="entry name" value="Trypsin_dom"/>
</dbReference>
<keyword evidence="4" id="KW-1185">Reference proteome</keyword>
<reference evidence="3 4" key="2">
    <citation type="submission" date="2019-01" db="EMBL/GenBank/DDBJ databases">
        <title>The decoding of complex shrimp genome reveals the adaptation for benthos swimmer, frequently molting mechanism and breeding impact on genome.</title>
        <authorList>
            <person name="Sun Y."/>
            <person name="Gao Y."/>
            <person name="Yu Y."/>
        </authorList>
    </citation>
    <scope>NUCLEOTIDE SEQUENCE [LARGE SCALE GENOMIC DNA]</scope>
    <source>
        <tissue evidence="3">Muscle</tissue>
    </source>
</reference>
<keyword evidence="1" id="KW-0732">Signal</keyword>
<dbReference type="GO" id="GO:0006508">
    <property type="term" value="P:proteolysis"/>
    <property type="evidence" value="ECO:0007669"/>
    <property type="project" value="UniProtKB-KW"/>
</dbReference>
<dbReference type="SMART" id="SM00020">
    <property type="entry name" value="Tryp_SPc"/>
    <property type="match status" value="1"/>
</dbReference>
<dbReference type="EMBL" id="QCYY01002482">
    <property type="protein sequence ID" value="ROT70031.1"/>
    <property type="molecule type" value="Genomic_DNA"/>
</dbReference>
<accession>A0A423T0R6</accession>
<evidence type="ECO:0000313" key="3">
    <source>
        <dbReference type="EMBL" id="ROT70031.1"/>
    </source>
</evidence>
<dbReference type="InterPro" id="IPR051333">
    <property type="entry name" value="CLIP_Serine_Protease"/>
</dbReference>
<feature type="domain" description="Peptidase S1" evidence="2">
    <location>
        <begin position="218"/>
        <end position="438"/>
    </location>
</feature>
<dbReference type="OrthoDB" id="6349093at2759"/>
<proteinExistence type="predicted"/>
<sequence>MDGLRTFLFLLLASHNAVYVRGQTNVQDFLNTFCNTNRNSPGCSVRPLVTEGIPGGNVPGLGSGVACMPGTKKCTQLSKLCVPSDIPCSVTGSGRTCSEPKAINSQRRVLVCGDGTEQGRVCGTIGNFPLLTVLIVQCFGDYELVTQRSIAERQLQSLGVMEKPGSKKGAGIYMCDATQSWRPLAGSPPLNALQPSCLNAGCGYVPEPLDGLPVDRRWSWVRLLSRNDRPACSVTLVSQNAAVTAAHCVTKNPASREIPDRYEFTIELPGYTVKPIDIFIHPEYDPTSRYHHDIAVITFKRNTDNLLPTVCIADEAVRPSRDRQQVILVLAENRNKPEWHIRRSKWSTDCQSLAPSRTFCQDQLQLKRSQFCAQFEGISITGGSSGGPYLADIGTGLDEVWVMMGVLSTVNTGSACSQGHLVYSDVATDAQWLKECVFYGRCDTFFSTVVQGR</sequence>
<feature type="signal peptide" evidence="1">
    <location>
        <begin position="1"/>
        <end position="22"/>
    </location>
</feature>
<feature type="chain" id="PRO_5019064338" evidence="1">
    <location>
        <begin position="23"/>
        <end position="453"/>
    </location>
</feature>
<dbReference type="PANTHER" id="PTHR24260">
    <property type="match status" value="1"/>
</dbReference>
<gene>
    <name evidence="3" type="ORF">C7M84_011709</name>
</gene>
<name>A0A423T0R6_PENVA</name>
<reference evidence="3 4" key="1">
    <citation type="submission" date="2018-04" db="EMBL/GenBank/DDBJ databases">
        <authorList>
            <person name="Zhang X."/>
            <person name="Yuan J."/>
            <person name="Li F."/>
            <person name="Xiang J."/>
        </authorList>
    </citation>
    <scope>NUCLEOTIDE SEQUENCE [LARGE SCALE GENOMIC DNA]</scope>
    <source>
        <tissue evidence="3">Muscle</tissue>
    </source>
</reference>
<keyword evidence="3" id="KW-0378">Hydrolase</keyword>
<dbReference type="Proteomes" id="UP000283509">
    <property type="component" value="Unassembled WGS sequence"/>
</dbReference>
<dbReference type="SUPFAM" id="SSF50494">
    <property type="entry name" value="Trypsin-like serine proteases"/>
    <property type="match status" value="1"/>
</dbReference>
<protein>
    <submittedName>
        <fullName evidence="3">Putative serine protease 44</fullName>
    </submittedName>
</protein>